<evidence type="ECO:0000256" key="3">
    <source>
        <dbReference type="ARBA" id="ARBA00022679"/>
    </source>
</evidence>
<dbReference type="SUPFAM" id="SSF102114">
    <property type="entry name" value="Radical SAM enzymes"/>
    <property type="match status" value="1"/>
</dbReference>
<feature type="domain" description="Radical SAM core" evidence="13">
    <location>
        <begin position="150"/>
        <end position="369"/>
    </location>
</feature>
<feature type="binding site" evidence="11">
    <location>
        <position position="172"/>
    </location>
    <ligand>
        <name>[4Fe-4S] cluster</name>
        <dbReference type="ChEBI" id="CHEBI:49883"/>
        <label>2</label>
        <note>4Fe-4S-S-AdoMet</note>
    </ligand>
</feature>
<keyword evidence="5 11" id="KW-0479">Metal-binding</keyword>
<dbReference type="AlphaFoldDB" id="A0A1L9TPH2"/>
<dbReference type="Pfam" id="PF16881">
    <property type="entry name" value="LIAS_N"/>
    <property type="match status" value="1"/>
</dbReference>
<dbReference type="RefSeq" id="XP_040705101.1">
    <property type="nucleotide sequence ID" value="XM_040841660.1"/>
</dbReference>
<evidence type="ECO:0000256" key="12">
    <source>
        <dbReference type="SAM" id="MobiDB-lite"/>
    </source>
</evidence>
<comment type="pathway">
    <text evidence="11">Protein modification; protein lipoylation via endogenous pathway; protein N(6)-(lipoyl)lysine from octanoyl-[acyl-carrier-protein]: step 2/2.</text>
</comment>
<keyword evidence="15" id="KW-1185">Reference proteome</keyword>
<dbReference type="Pfam" id="PF04055">
    <property type="entry name" value="Radical_SAM"/>
    <property type="match status" value="1"/>
</dbReference>
<dbReference type="Proteomes" id="UP000184356">
    <property type="component" value="Unassembled WGS sequence"/>
</dbReference>
<evidence type="ECO:0000256" key="8">
    <source>
        <dbReference type="ARBA" id="ARBA00023014"/>
    </source>
</evidence>
<dbReference type="GO" id="GO:0016992">
    <property type="term" value="F:lipoate synthase activity"/>
    <property type="evidence" value="ECO:0007669"/>
    <property type="project" value="UniProtKB-UniRule"/>
</dbReference>
<dbReference type="InterPro" id="IPR013785">
    <property type="entry name" value="Aldolase_TIM"/>
</dbReference>
<gene>
    <name evidence="14" type="ORF">ASPSYDRAFT_146887</name>
</gene>
<dbReference type="EMBL" id="KV878584">
    <property type="protein sequence ID" value="OJJ61295.1"/>
    <property type="molecule type" value="Genomic_DNA"/>
</dbReference>
<evidence type="ECO:0000256" key="11">
    <source>
        <dbReference type="HAMAP-Rule" id="MF_03123"/>
    </source>
</evidence>
<dbReference type="GO" id="GO:0051539">
    <property type="term" value="F:4 iron, 4 sulfur cluster binding"/>
    <property type="evidence" value="ECO:0007669"/>
    <property type="project" value="UniProtKB-UniRule"/>
</dbReference>
<evidence type="ECO:0000256" key="9">
    <source>
        <dbReference type="ARBA" id="ARBA00023128"/>
    </source>
</evidence>
<protein>
    <recommendedName>
        <fullName evidence="11">Lipoyl synthase, mitochondrial</fullName>
        <ecNumber evidence="11">2.8.1.8</ecNumber>
    </recommendedName>
    <alternativeName>
        <fullName evidence="11">Lipoate synthase</fullName>
        <shortName evidence="11">LS</shortName>
        <shortName evidence="11">Lip-syn</shortName>
    </alternativeName>
    <alternativeName>
        <fullName evidence="11">Lipoic acid synthase</fullName>
    </alternativeName>
</protein>
<feature type="binding site" evidence="11">
    <location>
        <position position="145"/>
    </location>
    <ligand>
        <name>[4Fe-4S] cluster</name>
        <dbReference type="ChEBI" id="CHEBI:49883"/>
        <label>1</label>
    </ligand>
</feature>
<dbReference type="VEuPathDB" id="FungiDB:ASPSYDRAFT_146887"/>
<keyword evidence="7 11" id="KW-0408">Iron</keyword>
<dbReference type="UniPathway" id="UPA00538">
    <property type="reaction ID" value="UER00593"/>
</dbReference>
<dbReference type="NCBIfam" id="NF009544">
    <property type="entry name" value="PRK12928.1"/>
    <property type="match status" value="1"/>
</dbReference>
<evidence type="ECO:0000259" key="13">
    <source>
        <dbReference type="PROSITE" id="PS51918"/>
    </source>
</evidence>
<dbReference type="PROSITE" id="PS51918">
    <property type="entry name" value="RADICAL_SAM"/>
    <property type="match status" value="1"/>
</dbReference>
<organism evidence="14 15">
    <name type="scientific">Aspergillus sydowii CBS 593.65</name>
    <dbReference type="NCBI Taxonomy" id="1036612"/>
    <lineage>
        <taxon>Eukaryota</taxon>
        <taxon>Fungi</taxon>
        <taxon>Dikarya</taxon>
        <taxon>Ascomycota</taxon>
        <taxon>Pezizomycotina</taxon>
        <taxon>Eurotiomycetes</taxon>
        <taxon>Eurotiomycetidae</taxon>
        <taxon>Eurotiales</taxon>
        <taxon>Aspergillaceae</taxon>
        <taxon>Aspergillus</taxon>
        <taxon>Aspergillus subgen. Nidulantes</taxon>
    </lineage>
</organism>
<evidence type="ECO:0000256" key="7">
    <source>
        <dbReference type="ARBA" id="ARBA00023004"/>
    </source>
</evidence>
<reference evidence="15" key="1">
    <citation type="journal article" date="2017" name="Genome Biol.">
        <title>Comparative genomics reveals high biological diversity and specific adaptations in the industrially and medically important fungal genus Aspergillus.</title>
        <authorList>
            <person name="de Vries R.P."/>
            <person name="Riley R."/>
            <person name="Wiebenga A."/>
            <person name="Aguilar-Osorio G."/>
            <person name="Amillis S."/>
            <person name="Uchima C.A."/>
            <person name="Anderluh G."/>
            <person name="Asadollahi M."/>
            <person name="Askin M."/>
            <person name="Barry K."/>
            <person name="Battaglia E."/>
            <person name="Bayram O."/>
            <person name="Benocci T."/>
            <person name="Braus-Stromeyer S.A."/>
            <person name="Caldana C."/>
            <person name="Canovas D."/>
            <person name="Cerqueira G.C."/>
            <person name="Chen F."/>
            <person name="Chen W."/>
            <person name="Choi C."/>
            <person name="Clum A."/>
            <person name="Dos Santos R.A."/>
            <person name="Damasio A.R."/>
            <person name="Diallinas G."/>
            <person name="Emri T."/>
            <person name="Fekete E."/>
            <person name="Flipphi M."/>
            <person name="Freyberg S."/>
            <person name="Gallo A."/>
            <person name="Gournas C."/>
            <person name="Habgood R."/>
            <person name="Hainaut M."/>
            <person name="Harispe M.L."/>
            <person name="Henrissat B."/>
            <person name="Hilden K.S."/>
            <person name="Hope R."/>
            <person name="Hossain A."/>
            <person name="Karabika E."/>
            <person name="Karaffa L."/>
            <person name="Karanyi Z."/>
            <person name="Krasevec N."/>
            <person name="Kuo A."/>
            <person name="Kusch H."/>
            <person name="LaButti K."/>
            <person name="Lagendijk E.L."/>
            <person name="Lapidus A."/>
            <person name="Levasseur A."/>
            <person name="Lindquist E."/>
            <person name="Lipzen A."/>
            <person name="Logrieco A.F."/>
            <person name="MacCabe A."/>
            <person name="Maekelae M.R."/>
            <person name="Malavazi I."/>
            <person name="Melin P."/>
            <person name="Meyer V."/>
            <person name="Mielnichuk N."/>
            <person name="Miskei M."/>
            <person name="Molnar A.P."/>
            <person name="Mule G."/>
            <person name="Ngan C.Y."/>
            <person name="Orejas M."/>
            <person name="Orosz E."/>
            <person name="Ouedraogo J.P."/>
            <person name="Overkamp K.M."/>
            <person name="Park H.-S."/>
            <person name="Perrone G."/>
            <person name="Piumi F."/>
            <person name="Punt P.J."/>
            <person name="Ram A.F."/>
            <person name="Ramon A."/>
            <person name="Rauscher S."/>
            <person name="Record E."/>
            <person name="Riano-Pachon D.M."/>
            <person name="Robert V."/>
            <person name="Roehrig J."/>
            <person name="Ruller R."/>
            <person name="Salamov A."/>
            <person name="Salih N.S."/>
            <person name="Samson R.A."/>
            <person name="Sandor E."/>
            <person name="Sanguinetti M."/>
            <person name="Schuetze T."/>
            <person name="Sepcic K."/>
            <person name="Shelest E."/>
            <person name="Sherlock G."/>
            <person name="Sophianopoulou V."/>
            <person name="Squina F.M."/>
            <person name="Sun H."/>
            <person name="Susca A."/>
            <person name="Todd R.B."/>
            <person name="Tsang A."/>
            <person name="Unkles S.E."/>
            <person name="van de Wiele N."/>
            <person name="van Rossen-Uffink D."/>
            <person name="Oliveira J.V."/>
            <person name="Vesth T.C."/>
            <person name="Visser J."/>
            <person name="Yu J.-H."/>
            <person name="Zhou M."/>
            <person name="Andersen M.R."/>
            <person name="Archer D.B."/>
            <person name="Baker S.E."/>
            <person name="Benoit I."/>
            <person name="Brakhage A.A."/>
            <person name="Braus G.H."/>
            <person name="Fischer R."/>
            <person name="Frisvad J.C."/>
            <person name="Goldman G.H."/>
            <person name="Houbraken J."/>
            <person name="Oakley B."/>
            <person name="Pocsi I."/>
            <person name="Scazzocchio C."/>
            <person name="Seiboth B."/>
            <person name="vanKuyk P.A."/>
            <person name="Wortman J."/>
            <person name="Dyer P.S."/>
            <person name="Grigoriev I.V."/>
        </authorList>
    </citation>
    <scope>NUCLEOTIDE SEQUENCE [LARGE SCALE GENOMIC DNA]</scope>
    <source>
        <strain evidence="15">CBS 593.65</strain>
    </source>
</reference>
<keyword evidence="4 11" id="KW-0949">S-adenosyl-L-methionine</keyword>
<dbReference type="InterPro" id="IPR031691">
    <property type="entry name" value="LIAS_N"/>
</dbReference>
<feature type="binding site" evidence="11">
    <location>
        <position position="139"/>
    </location>
    <ligand>
        <name>[4Fe-4S] cluster</name>
        <dbReference type="ChEBI" id="CHEBI:49883"/>
        <label>1</label>
    </ligand>
</feature>
<dbReference type="InterPro" id="IPR006638">
    <property type="entry name" value="Elp3/MiaA/NifB-like_rSAM"/>
</dbReference>
<dbReference type="GeneID" id="63757733"/>
<evidence type="ECO:0000256" key="5">
    <source>
        <dbReference type="ARBA" id="ARBA00022723"/>
    </source>
</evidence>
<proteinExistence type="inferred from homology"/>
<comment type="catalytic activity">
    <reaction evidence="10 11">
        <text>[[Fe-S] cluster scaffold protein carrying a second [4Fe-4S](2+) cluster] + N(6)-octanoyl-L-lysyl-[protein] + 2 oxidized [2Fe-2S]-[ferredoxin] + 2 S-adenosyl-L-methionine + 4 H(+) = [[Fe-S] cluster scaffold protein] + N(6)-[(R)-dihydrolipoyl]-L-lysyl-[protein] + 4 Fe(3+) + 2 hydrogen sulfide + 2 5'-deoxyadenosine + 2 L-methionine + 2 reduced [2Fe-2S]-[ferredoxin]</text>
        <dbReference type="Rhea" id="RHEA:16585"/>
        <dbReference type="Rhea" id="RHEA-COMP:9928"/>
        <dbReference type="Rhea" id="RHEA-COMP:10000"/>
        <dbReference type="Rhea" id="RHEA-COMP:10001"/>
        <dbReference type="Rhea" id="RHEA-COMP:10475"/>
        <dbReference type="Rhea" id="RHEA-COMP:14568"/>
        <dbReference type="Rhea" id="RHEA-COMP:14569"/>
        <dbReference type="ChEBI" id="CHEBI:15378"/>
        <dbReference type="ChEBI" id="CHEBI:17319"/>
        <dbReference type="ChEBI" id="CHEBI:29034"/>
        <dbReference type="ChEBI" id="CHEBI:29919"/>
        <dbReference type="ChEBI" id="CHEBI:33722"/>
        <dbReference type="ChEBI" id="CHEBI:33737"/>
        <dbReference type="ChEBI" id="CHEBI:33738"/>
        <dbReference type="ChEBI" id="CHEBI:57844"/>
        <dbReference type="ChEBI" id="CHEBI:59789"/>
        <dbReference type="ChEBI" id="CHEBI:78809"/>
        <dbReference type="ChEBI" id="CHEBI:83100"/>
        <dbReference type="EC" id="2.8.1.8"/>
    </reaction>
</comment>
<dbReference type="FunFam" id="3.20.20.70:FF:000036">
    <property type="entry name" value="Lipoyl synthase, mitochondrial"/>
    <property type="match status" value="1"/>
</dbReference>
<feature type="binding site" evidence="11">
    <location>
        <position position="380"/>
    </location>
    <ligand>
        <name>[4Fe-4S] cluster</name>
        <dbReference type="ChEBI" id="CHEBI:49883"/>
        <label>1</label>
    </ligand>
</feature>
<feature type="binding site" evidence="11">
    <location>
        <position position="134"/>
    </location>
    <ligand>
        <name>[4Fe-4S] cluster</name>
        <dbReference type="ChEBI" id="CHEBI:49883"/>
        <label>1</label>
    </ligand>
</feature>
<keyword evidence="8 11" id="KW-0411">Iron-sulfur</keyword>
<evidence type="ECO:0000256" key="2">
    <source>
        <dbReference type="ARBA" id="ARBA00022485"/>
    </source>
</evidence>
<evidence type="ECO:0000313" key="15">
    <source>
        <dbReference type="Proteomes" id="UP000184356"/>
    </source>
</evidence>
<dbReference type="PANTHER" id="PTHR10949">
    <property type="entry name" value="LIPOYL SYNTHASE"/>
    <property type="match status" value="1"/>
</dbReference>
<dbReference type="SFLD" id="SFLDF00271">
    <property type="entry name" value="lipoyl_synthase"/>
    <property type="match status" value="1"/>
</dbReference>
<keyword evidence="6" id="KW-0809">Transit peptide</keyword>
<dbReference type="EC" id="2.8.1.8" evidence="11"/>
<comment type="cofactor">
    <cofactor evidence="11">
        <name>[4Fe-4S] cluster</name>
        <dbReference type="ChEBI" id="CHEBI:49883"/>
    </cofactor>
    <text evidence="11">Binds 2 [4Fe-4S] clusters per subunit. One cluster is coordinated with 3 cysteines and an exchangeable S-adenosyl-L-methionine.</text>
</comment>
<dbReference type="GO" id="GO:0009249">
    <property type="term" value="P:protein lipoylation"/>
    <property type="evidence" value="ECO:0007669"/>
    <property type="project" value="UniProtKB-UniRule"/>
</dbReference>
<dbReference type="OrthoDB" id="3231at2759"/>
<dbReference type="NCBIfam" id="TIGR00510">
    <property type="entry name" value="lipA"/>
    <property type="match status" value="1"/>
</dbReference>
<comment type="function">
    <text evidence="11">Catalyzes the radical-mediated insertion of two sulfur atoms into the C-6 and C-8 positions of the octanoyl moiety bound to the lipoyl domains of lipoate-dependent enzymes, thereby converting the octanoylated domains into lipoylated derivatives.</text>
</comment>
<dbReference type="GO" id="GO:0005739">
    <property type="term" value="C:mitochondrion"/>
    <property type="evidence" value="ECO:0007669"/>
    <property type="project" value="UniProtKB-SubCell"/>
</dbReference>
<keyword evidence="3 11" id="KW-0808">Transferase</keyword>
<dbReference type="SFLD" id="SFLDS00029">
    <property type="entry name" value="Radical_SAM"/>
    <property type="match status" value="1"/>
</dbReference>
<evidence type="ECO:0000256" key="1">
    <source>
        <dbReference type="ARBA" id="ARBA00004173"/>
    </source>
</evidence>
<sequence>MAAATNRFRALCSSSRAAVSQSGSAPYLSYRGYATTDPSSATGGASTATTRKRTTFTDKLNAGPSFTDFVGGGSDNGPLDPSEAYALKTALVGPAGRKKEMTRLPSWLKTPIPDSKNYQRLKKDLRGLNLHTVCEEARCPNISDCWGGGDKSSATATIMLMGDTCTRGCRFCSVKTSRAPPPLDPHEPENTSEAISRWGLGYVVLTTVDRDDLVDGGARHFAETVVKIKQKAPSILVECLTGDYRGDTEMVAIMARSGLDVYAHNVETVEALTPFVRDRRATFQQSIRVLDAAKKAKPSLITKTSLMLGLGETEEQLWDALRQLRAVNVDVVTFGQYMRPTKRHMAVHEYVTPDKFELWRQRALDMGFLYCASGPLVRSSYKAGEAFIENVLKKRQAGNPDGAVSDNTISADEAR</sequence>
<dbReference type="CDD" id="cd01335">
    <property type="entry name" value="Radical_SAM"/>
    <property type="match status" value="1"/>
</dbReference>
<feature type="binding site" evidence="11">
    <location>
        <position position="169"/>
    </location>
    <ligand>
        <name>[4Fe-4S] cluster</name>
        <dbReference type="ChEBI" id="CHEBI:49883"/>
        <label>2</label>
        <note>4Fe-4S-S-AdoMet</note>
    </ligand>
</feature>
<evidence type="ECO:0000313" key="14">
    <source>
        <dbReference type="EMBL" id="OJJ61295.1"/>
    </source>
</evidence>
<keyword evidence="9 11" id="KW-0496">Mitochondrion</keyword>
<dbReference type="PANTHER" id="PTHR10949:SF0">
    <property type="entry name" value="LIPOYL SYNTHASE, MITOCHONDRIAL"/>
    <property type="match status" value="1"/>
</dbReference>
<comment type="similarity">
    <text evidence="11">Belongs to the radical SAM superfamily. Lipoyl synthase family.</text>
</comment>
<dbReference type="NCBIfam" id="NF004019">
    <property type="entry name" value="PRK05481.1"/>
    <property type="match status" value="1"/>
</dbReference>
<name>A0A1L9TPH2_9EURO</name>
<evidence type="ECO:0000256" key="4">
    <source>
        <dbReference type="ARBA" id="ARBA00022691"/>
    </source>
</evidence>
<keyword evidence="2 11" id="KW-0004">4Fe-4S</keyword>
<feature type="binding site" evidence="11">
    <location>
        <position position="165"/>
    </location>
    <ligand>
        <name>[4Fe-4S] cluster</name>
        <dbReference type="ChEBI" id="CHEBI:49883"/>
        <label>2</label>
        <note>4Fe-4S-S-AdoMet</note>
    </ligand>
</feature>
<dbReference type="InterPro" id="IPR058240">
    <property type="entry name" value="rSAM_sf"/>
</dbReference>
<dbReference type="Gene3D" id="3.20.20.70">
    <property type="entry name" value="Aldolase class I"/>
    <property type="match status" value="1"/>
</dbReference>
<dbReference type="InterPro" id="IPR007197">
    <property type="entry name" value="rSAM"/>
</dbReference>
<dbReference type="STRING" id="1036612.A0A1L9TPH2"/>
<accession>A0A1L9TPH2</accession>
<evidence type="ECO:0000256" key="10">
    <source>
        <dbReference type="ARBA" id="ARBA00047326"/>
    </source>
</evidence>
<comment type="subcellular location">
    <subcellularLocation>
        <location evidence="1 11">Mitochondrion</location>
    </subcellularLocation>
</comment>
<dbReference type="InterPro" id="IPR003698">
    <property type="entry name" value="Lipoyl_synth"/>
</dbReference>
<dbReference type="HAMAP" id="MF_00206">
    <property type="entry name" value="Lipoyl_synth"/>
    <property type="match status" value="1"/>
</dbReference>
<dbReference type="GO" id="GO:0046872">
    <property type="term" value="F:metal ion binding"/>
    <property type="evidence" value="ECO:0007669"/>
    <property type="project" value="UniProtKB-KW"/>
</dbReference>
<dbReference type="SFLD" id="SFLDG01058">
    <property type="entry name" value="lipoyl_synthase_like"/>
    <property type="match status" value="1"/>
</dbReference>
<feature type="region of interest" description="Disordered" evidence="12">
    <location>
        <begin position="37"/>
        <end position="59"/>
    </location>
</feature>
<evidence type="ECO:0000256" key="6">
    <source>
        <dbReference type="ARBA" id="ARBA00022946"/>
    </source>
</evidence>
<dbReference type="SMART" id="SM00729">
    <property type="entry name" value="Elp3"/>
    <property type="match status" value="1"/>
</dbReference>
<feature type="compositionally biased region" description="Low complexity" evidence="12">
    <location>
        <begin position="37"/>
        <end position="49"/>
    </location>
</feature>